<evidence type="ECO:0000256" key="1">
    <source>
        <dbReference type="ARBA" id="ARBA00022679"/>
    </source>
</evidence>
<dbReference type="CDD" id="cd09274">
    <property type="entry name" value="RNase_HI_RT_Ty3"/>
    <property type="match status" value="1"/>
</dbReference>
<dbReference type="Pfam" id="PF00665">
    <property type="entry name" value="rve"/>
    <property type="match status" value="1"/>
</dbReference>
<evidence type="ECO:0000259" key="10">
    <source>
        <dbReference type="PROSITE" id="PS50158"/>
    </source>
</evidence>
<dbReference type="PROSITE" id="PS50994">
    <property type="entry name" value="INTEGRASE"/>
    <property type="match status" value="1"/>
</dbReference>
<dbReference type="FunFam" id="3.30.420.10:FF:000063">
    <property type="entry name" value="Retrovirus-related Pol polyprotein from transposon 297-like Protein"/>
    <property type="match status" value="1"/>
</dbReference>
<proteinExistence type="predicted"/>
<dbReference type="RefSeq" id="XP_042602066.1">
    <property type="nucleotide sequence ID" value="XM_042746132.1"/>
</dbReference>
<dbReference type="SMR" id="A0A9Q9XJ46"/>
<dbReference type="GO" id="GO:0015074">
    <property type="term" value="P:DNA integration"/>
    <property type="evidence" value="ECO:0007669"/>
    <property type="project" value="InterPro"/>
</dbReference>
<keyword evidence="8" id="KW-0862">Zinc</keyword>
<feature type="compositionally biased region" description="Polar residues" evidence="9">
    <location>
        <begin position="1309"/>
        <end position="1325"/>
    </location>
</feature>
<keyword evidence="3" id="KW-0540">Nuclease</keyword>
<keyword evidence="1" id="KW-0808">Transferase</keyword>
<dbReference type="Pfam" id="PF17921">
    <property type="entry name" value="Integrase_H2C2"/>
    <property type="match status" value="1"/>
</dbReference>
<protein>
    <recommendedName>
        <fullName evidence="7">Gypsy retrotransposon integrase-like protein 1</fullName>
    </recommendedName>
</protein>
<feature type="domain" description="Integrase catalytic" evidence="12">
    <location>
        <begin position="1017"/>
        <end position="1168"/>
    </location>
</feature>
<dbReference type="GO" id="GO:0003676">
    <property type="term" value="F:nucleic acid binding"/>
    <property type="evidence" value="ECO:0007669"/>
    <property type="project" value="InterPro"/>
</dbReference>
<evidence type="ECO:0000259" key="11">
    <source>
        <dbReference type="PROSITE" id="PS50878"/>
    </source>
</evidence>
<keyword evidence="5" id="KW-0378">Hydrolase</keyword>
<keyword evidence="8" id="KW-0479">Metal-binding</keyword>
<dbReference type="FunFam" id="1.10.340.70:FF:000003">
    <property type="entry name" value="Protein CBG25708"/>
    <property type="match status" value="1"/>
</dbReference>
<dbReference type="PANTHER" id="PTHR37984">
    <property type="entry name" value="PROTEIN CBG26694"/>
    <property type="match status" value="1"/>
</dbReference>
<evidence type="ECO:0000313" key="13">
    <source>
        <dbReference type="RefSeq" id="XP_042602066.1"/>
    </source>
</evidence>
<dbReference type="GO" id="GO:0008270">
    <property type="term" value="F:zinc ion binding"/>
    <property type="evidence" value="ECO:0007669"/>
    <property type="project" value="UniProtKB-KW"/>
</dbReference>
<dbReference type="CDD" id="cd01647">
    <property type="entry name" value="RT_LTR"/>
    <property type="match status" value="1"/>
</dbReference>
<feature type="region of interest" description="Disordered" evidence="9">
    <location>
        <begin position="254"/>
        <end position="275"/>
    </location>
</feature>
<feature type="domain" description="CCHC-type" evidence="10">
    <location>
        <begin position="186"/>
        <end position="200"/>
    </location>
</feature>
<evidence type="ECO:0000259" key="12">
    <source>
        <dbReference type="PROSITE" id="PS50994"/>
    </source>
</evidence>
<evidence type="ECO:0000256" key="4">
    <source>
        <dbReference type="ARBA" id="ARBA00022759"/>
    </source>
</evidence>
<feature type="domain" description="Reverse transcriptase" evidence="11">
    <location>
        <begin position="467"/>
        <end position="645"/>
    </location>
</feature>
<dbReference type="PROSITE" id="PS50158">
    <property type="entry name" value="ZF_CCHC"/>
    <property type="match status" value="2"/>
</dbReference>
<keyword evidence="6" id="KW-0695">RNA-directed DNA polymerase</keyword>
<sequence length="1344" mass="151968">MAGIIGHMDPLDESGDQWATYIERFEHYVLANEIRDAKKVPVLLSVLGSKTYGLLRSLVAPEKPGEMDYDNIVGALQAHFAPKPLVIAERFRFHKRNQGEGETVAQYVAVLKGLSEHCEFGAYLEDALRDRFVCGLKSETVQKRLLTEKDLTFQKAVDYTISAETAARDVQQLSGSLKVNAVFSQKCWRCGKTNHNDENCWYKDRDCHQCGRKGHTKRMCKSKVKNGRDREWTQKVEKPEQKCNTSKRSVKSKKKRIYHVETRDDESESEGNKSDTDCELGLYAMSKKGKYSRISVLPVVNGKKMEMELDTGAAVSLIPWEQYKNTLSQLPLQPTDIMLKTYTGEPLAPEGVIKVQVRLNKQCADLPLYVVKVDAPRIVWQRVWLRVIKLNWKDLKTVHVMEQKEKDNLETVLRHHSAVFSNSLGTMKGIKATLTIKPNSVPKLCPPRNVPYALRPRVEAELKRLTELGVISPVEHSDWATPVVPVSKKDGTVRLCGDFKITINPSLCVDKYPIPRIEDLFASLAGGQRFSKLDLSNAYLQMEVEEKSRELLTISTQKGLFRFNRLPFGVASSPALFQKAMDQVLLGLPYTHCYLDDILISGPDEMTHLKTLDAVLGRLVEHGLHLKSEKCLFFQESVEYLGHIIDAEGLHKSPEKVRAIVEAPAPGDVSQLRSFLGMLNYYGRFIPDLATIMKPLNDLLNKGKKWQWTSACESAFQTSKALLVSQEVLTHYNPKLPLQLACDASPYGVGAVLSHVMPDNVERPIAYASRTLSKAEQNYVHIEKEALAIVFGIRKFHQYLYGNKFVLITDHRPLTSILSPSKSTPSMAAARMQRWALLLAAHDYTIQYRKGALHANADGLSRLPLPYTHKEKQGAVEVFYTSQLENLPVSSTEIKGNTLADPILARVLEMVSTGRFPAAKDAGEELLPYLQRQHELTTQQGCLMWGGRVIVPPKLRPRVLEELHSSHPGVVRMKSLARSYVWWPGIDAQLELQVKSCHSCQSVQKEPGLAPLHSWMWPSSPWERIHVDFAGPFEGHMYLVVVDAHSKWPEVHIMKSTTVCMTIQVLRGLFSRYGIPHILVSDNGPQFCAEEFSTFLKNNGVKHIRSAPYHPATNGLAERFVQTFKHALKASKGTAQVRQRLEVFLLTYRDTPHATTKETPAMLFLGRRLRSRLDCLKPSVAGAVHRSQDAQQQRRQHHAKDRQFEVGESVLVRDYRKGEEKWAQGCVVREKSGPVSYKVNVGSPGVWKRHVDQMLRRPDTEPQQTAMNHTVSPQVLLPPSDSGTTLHSNTPLLEKKDVQVPEIKETLKTHQSTEPPSTEHPQLTETVKRYPMRIKRPPARYRDE</sequence>
<reference evidence="13" key="1">
    <citation type="submission" date="2025-08" db="UniProtKB">
        <authorList>
            <consortium name="RefSeq"/>
        </authorList>
    </citation>
    <scope>IDENTIFICATION</scope>
    <source>
        <tissue evidence="13">Muscle</tissue>
    </source>
</reference>
<feature type="domain" description="CCHC-type" evidence="10">
    <location>
        <begin position="207"/>
        <end position="222"/>
    </location>
</feature>
<dbReference type="InterPro" id="IPR050951">
    <property type="entry name" value="Retrovirus_Pol_polyprotein"/>
</dbReference>
<feature type="compositionally biased region" description="Basic residues" evidence="9">
    <location>
        <begin position="1330"/>
        <end position="1344"/>
    </location>
</feature>
<feature type="region of interest" description="Disordered" evidence="9">
    <location>
        <begin position="1261"/>
        <end position="1344"/>
    </location>
</feature>
<evidence type="ECO:0000256" key="5">
    <source>
        <dbReference type="ARBA" id="ARBA00022801"/>
    </source>
</evidence>
<name>A0A9Q9XJ46_CYPCA</name>
<dbReference type="Proteomes" id="UP001155660">
    <property type="component" value="Chromosome A4"/>
</dbReference>
<dbReference type="KEGG" id="ccar:109070880"/>
<feature type="compositionally biased region" description="Basic and acidic residues" evidence="9">
    <location>
        <begin position="1293"/>
        <end position="1308"/>
    </location>
</feature>
<feature type="compositionally biased region" description="Polar residues" evidence="9">
    <location>
        <begin position="1281"/>
        <end position="1291"/>
    </location>
</feature>
<dbReference type="PROSITE" id="PS50878">
    <property type="entry name" value="RT_POL"/>
    <property type="match status" value="1"/>
</dbReference>
<evidence type="ECO:0000256" key="8">
    <source>
        <dbReference type="PROSITE-ProRule" id="PRU00047"/>
    </source>
</evidence>
<keyword evidence="8" id="KW-0863">Zinc-finger</keyword>
<dbReference type="Pfam" id="PF17917">
    <property type="entry name" value="RT_RNaseH"/>
    <property type="match status" value="1"/>
</dbReference>
<dbReference type="InterPro" id="IPR041373">
    <property type="entry name" value="RT_RNaseH"/>
</dbReference>
<dbReference type="FunFam" id="3.30.70.270:FF:000026">
    <property type="entry name" value="Transposon Ty3-G Gag-Pol polyprotein"/>
    <property type="match status" value="1"/>
</dbReference>
<accession>A0A9Q9XJ46</accession>
<evidence type="ECO:0000256" key="6">
    <source>
        <dbReference type="ARBA" id="ARBA00022918"/>
    </source>
</evidence>
<organism evidence="13">
    <name type="scientific">Cyprinus carpio</name>
    <name type="common">Common carp</name>
    <dbReference type="NCBI Taxonomy" id="7962"/>
    <lineage>
        <taxon>Eukaryota</taxon>
        <taxon>Metazoa</taxon>
        <taxon>Chordata</taxon>
        <taxon>Craniata</taxon>
        <taxon>Vertebrata</taxon>
        <taxon>Euteleostomi</taxon>
        <taxon>Actinopterygii</taxon>
        <taxon>Neopterygii</taxon>
        <taxon>Teleostei</taxon>
        <taxon>Ostariophysi</taxon>
        <taxon>Cypriniformes</taxon>
        <taxon>Cyprinidae</taxon>
        <taxon>Cyprininae</taxon>
        <taxon>Cyprinus</taxon>
    </lineage>
</organism>
<dbReference type="InterPro" id="IPR000477">
    <property type="entry name" value="RT_dom"/>
</dbReference>
<dbReference type="InterPro" id="IPR001584">
    <property type="entry name" value="Integrase_cat-core"/>
</dbReference>
<keyword evidence="4" id="KW-0255">Endonuclease</keyword>
<evidence type="ECO:0000256" key="2">
    <source>
        <dbReference type="ARBA" id="ARBA00022695"/>
    </source>
</evidence>
<dbReference type="Pfam" id="PF00078">
    <property type="entry name" value="RVT_1"/>
    <property type="match status" value="1"/>
</dbReference>
<dbReference type="FunFam" id="3.10.20.370:FF:000001">
    <property type="entry name" value="Retrovirus-related Pol polyprotein from transposon 17.6-like protein"/>
    <property type="match status" value="1"/>
</dbReference>
<gene>
    <name evidence="13" type="primary">LOC109070880</name>
</gene>
<evidence type="ECO:0000256" key="7">
    <source>
        <dbReference type="ARBA" id="ARBA00039658"/>
    </source>
</evidence>
<dbReference type="PANTHER" id="PTHR37984:SF13">
    <property type="entry name" value="RIBONUCLEASE H"/>
    <property type="match status" value="1"/>
</dbReference>
<dbReference type="InterPro" id="IPR001878">
    <property type="entry name" value="Znf_CCHC"/>
</dbReference>
<dbReference type="InterPro" id="IPR041588">
    <property type="entry name" value="Integrase_H2C2"/>
</dbReference>
<keyword evidence="2" id="KW-0548">Nucleotidyltransferase</keyword>
<evidence type="ECO:0000256" key="3">
    <source>
        <dbReference type="ARBA" id="ARBA00022722"/>
    </source>
</evidence>
<feature type="compositionally biased region" description="Polar residues" evidence="9">
    <location>
        <begin position="1261"/>
        <end position="1273"/>
    </location>
</feature>
<dbReference type="SMART" id="SM00343">
    <property type="entry name" value="ZnF_C2HC"/>
    <property type="match status" value="2"/>
</dbReference>
<dbReference type="OrthoDB" id="775972at2759"/>
<evidence type="ECO:0000256" key="9">
    <source>
        <dbReference type="SAM" id="MobiDB-lite"/>
    </source>
</evidence>
<dbReference type="GeneID" id="109070880"/>